<feature type="repeat" description="ANK" evidence="9">
    <location>
        <begin position="1230"/>
        <end position="1262"/>
    </location>
</feature>
<feature type="compositionally biased region" description="Basic and acidic residues" evidence="10">
    <location>
        <begin position="1073"/>
        <end position="1084"/>
    </location>
</feature>
<feature type="region of interest" description="Disordered" evidence="10">
    <location>
        <begin position="1046"/>
        <end position="1184"/>
    </location>
</feature>
<dbReference type="InterPro" id="IPR008271">
    <property type="entry name" value="Ser/Thr_kinase_AS"/>
</dbReference>
<evidence type="ECO:0000256" key="1">
    <source>
        <dbReference type="ARBA" id="ARBA00012513"/>
    </source>
</evidence>
<keyword evidence="9" id="KW-0040">ANK repeat</keyword>
<feature type="compositionally biased region" description="Polar residues" evidence="10">
    <location>
        <begin position="988"/>
        <end position="998"/>
    </location>
</feature>
<feature type="repeat" description="ANK" evidence="9">
    <location>
        <begin position="1437"/>
        <end position="1469"/>
    </location>
</feature>
<feature type="compositionally biased region" description="Polar residues" evidence="10">
    <location>
        <begin position="1085"/>
        <end position="1094"/>
    </location>
</feature>
<dbReference type="EC" id="2.7.11.1" evidence="1"/>
<dbReference type="SMART" id="SM00248">
    <property type="entry name" value="ANK"/>
    <property type="match status" value="6"/>
</dbReference>
<dbReference type="PROSITE" id="PS50088">
    <property type="entry name" value="ANK_REPEAT"/>
    <property type="match status" value="3"/>
</dbReference>
<feature type="compositionally biased region" description="Basic and acidic residues" evidence="10">
    <location>
        <begin position="897"/>
        <end position="909"/>
    </location>
</feature>
<dbReference type="GO" id="GO:0004674">
    <property type="term" value="F:protein serine/threonine kinase activity"/>
    <property type="evidence" value="ECO:0007669"/>
    <property type="project" value="UniProtKB-KW"/>
</dbReference>
<evidence type="ECO:0000256" key="2">
    <source>
        <dbReference type="ARBA" id="ARBA00022527"/>
    </source>
</evidence>
<feature type="compositionally biased region" description="Polar residues" evidence="10">
    <location>
        <begin position="1102"/>
        <end position="1130"/>
    </location>
</feature>
<comment type="caution">
    <text evidence="12">The sequence shown here is derived from an EMBL/GenBank/DDBJ whole genome shotgun (WGS) entry which is preliminary data.</text>
</comment>
<gene>
    <name evidence="12" type="ORF">BWQ96_05575</name>
</gene>
<dbReference type="CDD" id="cd13983">
    <property type="entry name" value="STKc_WNK"/>
    <property type="match status" value="1"/>
</dbReference>
<evidence type="ECO:0000259" key="11">
    <source>
        <dbReference type="PROSITE" id="PS50011"/>
    </source>
</evidence>
<feature type="compositionally biased region" description="Low complexity" evidence="10">
    <location>
        <begin position="912"/>
        <end position="924"/>
    </location>
</feature>
<evidence type="ECO:0000256" key="10">
    <source>
        <dbReference type="SAM" id="MobiDB-lite"/>
    </source>
</evidence>
<dbReference type="Gene3D" id="1.10.510.10">
    <property type="entry name" value="Transferase(Phosphotransferase) domain 1"/>
    <property type="match status" value="1"/>
</dbReference>
<reference evidence="12 13" key="1">
    <citation type="journal article" date="2018" name="Mol. Biol. Evol.">
        <title>Analysis of the draft genome of the red seaweed Gracilariopsis chorda provides insights into genome size evolution in Rhodophyta.</title>
        <authorList>
            <person name="Lee J."/>
            <person name="Yang E.C."/>
            <person name="Graf L."/>
            <person name="Yang J.H."/>
            <person name="Qiu H."/>
            <person name="Zel Zion U."/>
            <person name="Chan C.X."/>
            <person name="Stephens T.G."/>
            <person name="Weber A.P.M."/>
            <person name="Boo G.H."/>
            <person name="Boo S.M."/>
            <person name="Kim K.M."/>
            <person name="Shin Y."/>
            <person name="Jung M."/>
            <person name="Lee S.J."/>
            <person name="Yim H.S."/>
            <person name="Lee J.H."/>
            <person name="Bhattacharya D."/>
            <person name="Yoon H.S."/>
        </authorList>
    </citation>
    <scope>NUCLEOTIDE SEQUENCE [LARGE SCALE GENOMIC DNA]</scope>
    <source>
        <strain evidence="12 13">SKKU-2015</strain>
        <tissue evidence="12">Whole body</tissue>
    </source>
</reference>
<comment type="catalytic activity">
    <reaction evidence="8">
        <text>L-seryl-[protein] + ATP = O-phospho-L-seryl-[protein] + ADP + H(+)</text>
        <dbReference type="Rhea" id="RHEA:17989"/>
        <dbReference type="Rhea" id="RHEA-COMP:9863"/>
        <dbReference type="Rhea" id="RHEA-COMP:11604"/>
        <dbReference type="ChEBI" id="CHEBI:15378"/>
        <dbReference type="ChEBI" id="CHEBI:29999"/>
        <dbReference type="ChEBI" id="CHEBI:30616"/>
        <dbReference type="ChEBI" id="CHEBI:83421"/>
        <dbReference type="ChEBI" id="CHEBI:456216"/>
        <dbReference type="EC" id="2.7.11.1"/>
    </reaction>
</comment>
<dbReference type="FunFam" id="1.10.510.10:FF:001565">
    <property type="entry name" value="WNK protein kinase"/>
    <property type="match status" value="1"/>
</dbReference>
<dbReference type="InterPro" id="IPR000719">
    <property type="entry name" value="Prot_kinase_dom"/>
</dbReference>
<dbReference type="InterPro" id="IPR036770">
    <property type="entry name" value="Ankyrin_rpt-contain_sf"/>
</dbReference>
<dbReference type="Pfam" id="PF12796">
    <property type="entry name" value="Ank_2"/>
    <property type="match status" value="3"/>
</dbReference>
<proteinExistence type="predicted"/>
<dbReference type="PANTHER" id="PTHR13902">
    <property type="entry name" value="SERINE/THREONINE-PROTEIN KINASE WNK WITH NO LYSINE -RELATED"/>
    <property type="match status" value="1"/>
</dbReference>
<feature type="compositionally biased region" description="Polar residues" evidence="10">
    <location>
        <begin position="432"/>
        <end position="451"/>
    </location>
</feature>
<feature type="region of interest" description="Disordered" evidence="10">
    <location>
        <begin position="578"/>
        <end position="608"/>
    </location>
</feature>
<name>A0A2V3IRH3_9FLOR</name>
<evidence type="ECO:0000256" key="5">
    <source>
        <dbReference type="ARBA" id="ARBA00022777"/>
    </source>
</evidence>
<feature type="region of interest" description="Disordered" evidence="10">
    <location>
        <begin position="883"/>
        <end position="1027"/>
    </location>
</feature>
<protein>
    <recommendedName>
        <fullName evidence="1">non-specific serine/threonine protein kinase</fullName>
        <ecNumber evidence="1">2.7.11.1</ecNumber>
    </recommendedName>
</protein>
<keyword evidence="5 12" id="KW-0418">Kinase</keyword>
<evidence type="ECO:0000313" key="12">
    <source>
        <dbReference type="EMBL" id="PXF44718.1"/>
    </source>
</evidence>
<evidence type="ECO:0000256" key="9">
    <source>
        <dbReference type="PROSITE-ProRule" id="PRU00023"/>
    </source>
</evidence>
<dbReference type="SUPFAM" id="SSF48403">
    <property type="entry name" value="Ankyrin repeat"/>
    <property type="match status" value="1"/>
</dbReference>
<dbReference type="Gene3D" id="1.25.40.20">
    <property type="entry name" value="Ankyrin repeat-containing domain"/>
    <property type="match status" value="3"/>
</dbReference>
<feature type="compositionally biased region" description="Low complexity" evidence="10">
    <location>
        <begin position="1004"/>
        <end position="1015"/>
    </location>
</feature>
<dbReference type="Proteomes" id="UP000247409">
    <property type="component" value="Unassembled WGS sequence"/>
</dbReference>
<dbReference type="InterPro" id="IPR002110">
    <property type="entry name" value="Ankyrin_rpt"/>
</dbReference>
<dbReference type="Gene3D" id="3.30.200.20">
    <property type="entry name" value="Phosphorylase Kinase, domain 1"/>
    <property type="match status" value="1"/>
</dbReference>
<feature type="compositionally biased region" description="Polar residues" evidence="10">
    <location>
        <begin position="1016"/>
        <end position="1027"/>
    </location>
</feature>
<feature type="compositionally biased region" description="Polar residues" evidence="10">
    <location>
        <begin position="806"/>
        <end position="827"/>
    </location>
</feature>
<keyword evidence="3" id="KW-0808">Transferase</keyword>
<dbReference type="FunFam" id="3.30.200.20:FF:000075">
    <property type="entry name" value="Probable serine/threonine-protein kinase WNK1"/>
    <property type="match status" value="1"/>
</dbReference>
<evidence type="ECO:0000256" key="3">
    <source>
        <dbReference type="ARBA" id="ARBA00022679"/>
    </source>
</evidence>
<feature type="repeat" description="ANK" evidence="9">
    <location>
        <begin position="1330"/>
        <end position="1362"/>
    </location>
</feature>
<keyword evidence="2" id="KW-0723">Serine/threonine-protein kinase</keyword>
<feature type="compositionally biased region" description="Polar residues" evidence="10">
    <location>
        <begin position="958"/>
        <end position="969"/>
    </location>
</feature>
<dbReference type="SMART" id="SM00220">
    <property type="entry name" value="S_TKc"/>
    <property type="match status" value="1"/>
</dbReference>
<evidence type="ECO:0000256" key="6">
    <source>
        <dbReference type="ARBA" id="ARBA00022840"/>
    </source>
</evidence>
<organism evidence="12 13">
    <name type="scientific">Gracilariopsis chorda</name>
    <dbReference type="NCBI Taxonomy" id="448386"/>
    <lineage>
        <taxon>Eukaryota</taxon>
        <taxon>Rhodophyta</taxon>
        <taxon>Florideophyceae</taxon>
        <taxon>Rhodymeniophycidae</taxon>
        <taxon>Gracilariales</taxon>
        <taxon>Gracilariaceae</taxon>
        <taxon>Gracilariopsis</taxon>
    </lineage>
</organism>
<dbReference type="Pfam" id="PF00069">
    <property type="entry name" value="Pkinase"/>
    <property type="match status" value="1"/>
</dbReference>
<feature type="region of interest" description="Disordered" evidence="10">
    <location>
        <begin position="798"/>
        <end position="827"/>
    </location>
</feature>
<dbReference type="InterPro" id="IPR050588">
    <property type="entry name" value="WNK_Ser-Thr_kinase"/>
</dbReference>
<dbReference type="PROSITE" id="PS50011">
    <property type="entry name" value="PROTEIN_KINASE_DOM"/>
    <property type="match status" value="1"/>
</dbReference>
<accession>A0A2V3IRH3</accession>
<feature type="compositionally biased region" description="Low complexity" evidence="10">
    <location>
        <begin position="1139"/>
        <end position="1150"/>
    </location>
</feature>
<feature type="domain" description="Protein kinase" evidence="11">
    <location>
        <begin position="23"/>
        <end position="281"/>
    </location>
</feature>
<feature type="region of interest" description="Disordered" evidence="10">
    <location>
        <begin position="420"/>
        <end position="451"/>
    </location>
</feature>
<dbReference type="EMBL" id="NBIV01000083">
    <property type="protein sequence ID" value="PXF44718.1"/>
    <property type="molecule type" value="Genomic_DNA"/>
</dbReference>
<dbReference type="InterPro" id="IPR011009">
    <property type="entry name" value="Kinase-like_dom_sf"/>
</dbReference>
<evidence type="ECO:0000256" key="4">
    <source>
        <dbReference type="ARBA" id="ARBA00022741"/>
    </source>
</evidence>
<evidence type="ECO:0000256" key="8">
    <source>
        <dbReference type="ARBA" id="ARBA00048679"/>
    </source>
</evidence>
<dbReference type="Gene3D" id="3.10.20.90">
    <property type="entry name" value="Phosphatidylinositol 3-kinase Catalytic Subunit, Chain A, domain 1"/>
    <property type="match status" value="1"/>
</dbReference>
<evidence type="ECO:0000256" key="7">
    <source>
        <dbReference type="ARBA" id="ARBA00047899"/>
    </source>
</evidence>
<evidence type="ECO:0000313" key="13">
    <source>
        <dbReference type="Proteomes" id="UP000247409"/>
    </source>
</evidence>
<dbReference type="OrthoDB" id="4062651at2759"/>
<sequence>MTNDSPSADVQQAVETSPNGRYIRYNSILGKGAYKTVYEAFDTEEALQVAWNKLHVDRLTEHDLEKVSNEVSLLRKVTHKNIIKFYDSWRGTDSNANHTINFITEQMMSGTLKEYLRKAQAIKLKVIRRWCSNILDAIAYLHTQTPPIMHRDLKCDNIFINGHVGEVKIGDLGLSGVKEREKADSVIGTPEFMAPELYEESYTEKVDIYAFGMCLLEIVSMEYPYSECTNMAQIFKKVFGGEKPRAFEMLVDGDVKDVIAACLQREPLRPSAVELLKHPLFSEWETDEGSASNLSLVKSSSQSVQAQQIVETLSTGVPIGTDLIDWSDPLQRHMLVRMQEGDNGAGDDHQVSVRASNQNGGFVIGLEIPIRDAIKRVEFTFDPFEDSAQHIAQEMVAEFALGDEQLVVIQGEVERQVKMANDQRDQREALSRNATPQPMQRSTDSSQLPTSVQSANVAGAVLEETPIRLQVHQPPLQRAANALAPQLSTPVRVSHPTEQQPHSSMQQPLQGIPEHPVVKPMSEFPEEQPVPQRVADRPDHLSTEQFNISSVSHIPQENVIVTSQHQSNIVPDESMITEELPTHGTPTPRQNPTSLALPPSVPEYSDQSVDDHLKSYPALPERSSDENLSAQLQMGQQESVINPAHQRHVEGQSLGPQSAGASLVTTTQSGGQQVQSQDLSQSVPVVATQHSMSTIDQPRGEHVLYEGIRNTSFSSRSDLGIQEGERHVVADVGSFHANPHAQHVDRQQTAVEAHLPEDYRTSTHVTHIDAHSDAGSSAARHGIATGLVVEDIAGTRSEEQVPQALPQASSFVSSRPQSSTSVEIPSTSISPHLSHDFKRGKEIVMPVLDIHSHPAETRIEHVPQASPHKESLEVRAVRDVDNVQDQHMHNASHRRRPEIGRGIEIRRVPNDSGSSSSLFVPSVEHSIRTSSNVPLPSHSIPRTLSERPVSSPPIEHSFQATSITQSISDGNLPRQSPDVGVSRKDSQDSGLTSQSPSMEQIVKSSKSSTQRSSFSVPGTETEAMSQAVRSVPGAEMYSFSVHSPRELASEGYNGPPNSRPQPRSGSMPQIVVVDRETSSSRRETNGSILETTGSVEHGSTRALISSEQGSSAAENYSSPERQKPVFTNISHAPPNGHMSSTHRSPPSSASEIPPTLRFKEDRGVVPGRPNGTASEGYPQEGPVTFREPKIDQKSYTNCLKLIDLCSRGRYEEVLDKIERGGASPRFADYDRRTPLHIAAAEGHLKICALLLKRGADVNAKDRWGHTPLWDAKMNSHGEVQELLLIHKGMDSSHSMDETSFELMQYAAKGDLDSVRDRIVAGAEATFQDYDRRSPLHLACSEGHVEVAELLLVNGASHSVRDRMGRSPVDDAVTNGHRKILCLLRQYGATIPPHLLEAQPESVNQKGMDLVEHAARGRIDAVRQYLKQGANPNFGDYDHRTPLHLACVEGRRDVVHVLLQAGAKTYLRDRWGSTPLDEARKGGYTSIVEDIETWEGKRGHQNMHVSFDRAAILRDVQEDAASFDHMSHGIPSSVSMGAITNLHNAADDFAAKYPRGEAPNGQCVEHAPAIPVPQPHLIPVDMFHAAMNPGESVNERPVLQGPLEVNLTNEQVTTTRHLHRISSTESESSLISSGDVRLRASSSTIPTIQSVDPTSLPRAAISNQGQVAGDFRVSYSSVPNGATGDPTRFPMVQPARERMSPINVSPRPISGDRYAMHEGGNGMVLGPNGEVNPAVRLVVDGLIDAAVSER</sequence>
<dbReference type="SUPFAM" id="SSF56112">
    <property type="entry name" value="Protein kinase-like (PK-like)"/>
    <property type="match status" value="1"/>
</dbReference>
<dbReference type="PROSITE" id="PS50297">
    <property type="entry name" value="ANK_REP_REGION"/>
    <property type="match status" value="3"/>
</dbReference>
<keyword evidence="6" id="KW-0067">ATP-binding</keyword>
<feature type="compositionally biased region" description="Polar residues" evidence="10">
    <location>
        <begin position="584"/>
        <end position="594"/>
    </location>
</feature>
<feature type="compositionally biased region" description="Basic and acidic residues" evidence="10">
    <location>
        <begin position="420"/>
        <end position="430"/>
    </location>
</feature>
<comment type="catalytic activity">
    <reaction evidence="7">
        <text>L-threonyl-[protein] + ATP = O-phospho-L-threonyl-[protein] + ADP + H(+)</text>
        <dbReference type="Rhea" id="RHEA:46608"/>
        <dbReference type="Rhea" id="RHEA-COMP:11060"/>
        <dbReference type="Rhea" id="RHEA-COMP:11605"/>
        <dbReference type="ChEBI" id="CHEBI:15378"/>
        <dbReference type="ChEBI" id="CHEBI:30013"/>
        <dbReference type="ChEBI" id="CHEBI:30616"/>
        <dbReference type="ChEBI" id="CHEBI:61977"/>
        <dbReference type="ChEBI" id="CHEBI:456216"/>
        <dbReference type="EC" id="2.7.11.1"/>
    </reaction>
</comment>
<dbReference type="PROSITE" id="PS00108">
    <property type="entry name" value="PROTEIN_KINASE_ST"/>
    <property type="match status" value="1"/>
</dbReference>
<dbReference type="GO" id="GO:0005524">
    <property type="term" value="F:ATP binding"/>
    <property type="evidence" value="ECO:0007669"/>
    <property type="project" value="UniProtKB-KW"/>
</dbReference>
<dbReference type="STRING" id="448386.A0A2V3IRH3"/>
<keyword evidence="13" id="KW-1185">Reference proteome</keyword>
<keyword evidence="4" id="KW-0547">Nucleotide-binding</keyword>